<evidence type="ECO:0000313" key="6">
    <source>
        <dbReference type="EMBL" id="WOA52078.1"/>
    </source>
</evidence>
<keyword evidence="3" id="KW-0547">Nucleotide-binding</keyword>
<dbReference type="InterPro" id="IPR003593">
    <property type="entry name" value="AAA+_ATPase"/>
</dbReference>
<feature type="domain" description="ABC transporter" evidence="5">
    <location>
        <begin position="261"/>
        <end position="491"/>
    </location>
</feature>
<organism evidence="6 7">
    <name type="scientific">Dickeya solani</name>
    <dbReference type="NCBI Taxonomy" id="1089444"/>
    <lineage>
        <taxon>Bacteria</taxon>
        <taxon>Pseudomonadati</taxon>
        <taxon>Pseudomonadota</taxon>
        <taxon>Gammaproteobacteria</taxon>
        <taxon>Enterobacterales</taxon>
        <taxon>Pectobacteriaceae</taxon>
        <taxon>Dickeya</taxon>
    </lineage>
</organism>
<dbReference type="EMBL" id="CP136339">
    <property type="protein sequence ID" value="WOA52078.1"/>
    <property type="molecule type" value="Genomic_DNA"/>
</dbReference>
<comment type="similarity">
    <text evidence="1">Belongs to the ABC transporter superfamily.</text>
</comment>
<dbReference type="PROSITE" id="PS00211">
    <property type="entry name" value="ABC_TRANSPORTER_1"/>
    <property type="match status" value="2"/>
</dbReference>
<dbReference type="AlphaFoldDB" id="A0AAX4EXY2"/>
<evidence type="ECO:0000256" key="2">
    <source>
        <dbReference type="ARBA" id="ARBA00022448"/>
    </source>
</evidence>
<evidence type="ECO:0000256" key="1">
    <source>
        <dbReference type="ARBA" id="ARBA00005417"/>
    </source>
</evidence>
<dbReference type="GO" id="GO:0005524">
    <property type="term" value="F:ATP binding"/>
    <property type="evidence" value="ECO:0007669"/>
    <property type="project" value="UniProtKB-KW"/>
</dbReference>
<dbReference type="Pfam" id="PF00005">
    <property type="entry name" value="ABC_tran"/>
    <property type="match status" value="2"/>
</dbReference>
<dbReference type="InterPro" id="IPR050319">
    <property type="entry name" value="ABC_transp_ATP-bind"/>
</dbReference>
<feature type="domain" description="ABC transporter" evidence="5">
    <location>
        <begin position="5"/>
        <end position="244"/>
    </location>
</feature>
<dbReference type="PROSITE" id="PS50893">
    <property type="entry name" value="ABC_TRANSPORTER_2"/>
    <property type="match status" value="2"/>
</dbReference>
<proteinExistence type="inferred from homology"/>
<reference evidence="6" key="1">
    <citation type="submission" date="2023-10" db="EMBL/GenBank/DDBJ databases">
        <title>Clonality and diversity in the soft rot Dickeya solani phytopathogen.</title>
        <authorList>
            <person name="Pedron J."/>
            <person name="Van Gijsegem F."/>
            <person name="Portier P."/>
            <person name="Taghouti G."/>
        </authorList>
    </citation>
    <scope>NUCLEOTIDE SEQUENCE</scope>
    <source>
        <strain evidence="6">CFBP5647</strain>
    </source>
</reference>
<keyword evidence="2" id="KW-0813">Transport</keyword>
<evidence type="ECO:0000313" key="7">
    <source>
        <dbReference type="Proteomes" id="UP001304423"/>
    </source>
</evidence>
<evidence type="ECO:0000256" key="3">
    <source>
        <dbReference type="ARBA" id="ARBA00022741"/>
    </source>
</evidence>
<dbReference type="RefSeq" id="WP_316392547.1">
    <property type="nucleotide sequence ID" value="NZ_CP136339.1"/>
</dbReference>
<evidence type="ECO:0000256" key="4">
    <source>
        <dbReference type="ARBA" id="ARBA00022840"/>
    </source>
</evidence>
<dbReference type="InterPro" id="IPR027417">
    <property type="entry name" value="P-loop_NTPase"/>
</dbReference>
<evidence type="ECO:0000259" key="5">
    <source>
        <dbReference type="PROSITE" id="PS50893"/>
    </source>
</evidence>
<dbReference type="PANTHER" id="PTHR43776">
    <property type="entry name" value="TRANSPORT ATP-BINDING PROTEIN"/>
    <property type="match status" value="1"/>
</dbReference>
<keyword evidence="4 6" id="KW-0067">ATP-binding</keyword>
<gene>
    <name evidence="6" type="ORF">RXA29_19710</name>
</gene>
<dbReference type="GO" id="GO:0055085">
    <property type="term" value="P:transmembrane transport"/>
    <property type="evidence" value="ECO:0007669"/>
    <property type="project" value="UniProtKB-ARBA"/>
</dbReference>
<dbReference type="PANTHER" id="PTHR43776:SF7">
    <property type="entry name" value="D,D-DIPEPTIDE TRANSPORT ATP-BINDING PROTEIN DDPF-RELATED"/>
    <property type="match status" value="1"/>
</dbReference>
<dbReference type="InterPro" id="IPR003439">
    <property type="entry name" value="ABC_transporter-like_ATP-bd"/>
</dbReference>
<name>A0AAX4EXY2_9GAMM</name>
<dbReference type="InterPro" id="IPR017871">
    <property type="entry name" value="ABC_transporter-like_CS"/>
</dbReference>
<dbReference type="SMART" id="SM00382">
    <property type="entry name" value="AAA"/>
    <property type="match status" value="2"/>
</dbReference>
<dbReference type="SUPFAM" id="SSF52540">
    <property type="entry name" value="P-loop containing nucleoside triphosphate hydrolases"/>
    <property type="match status" value="2"/>
</dbReference>
<accession>A0AAX4EXY2</accession>
<dbReference type="GO" id="GO:0016887">
    <property type="term" value="F:ATP hydrolysis activity"/>
    <property type="evidence" value="ECO:0007669"/>
    <property type="project" value="InterPro"/>
</dbReference>
<sequence length="491" mass="53512">MCWVVQVSGLTICDARGEAVLEEITFSLAAGGSLALIGSSGAGKSTLGRALLGDLTTGQHHASGQIVCCGCEVLQATPHQLRQIRFRHTAWLGQDPAQELTPGMSVRRQLNEFHQGDVSAVSDMLASLGLPQDNAFLQRFPHQLSGGQRRRVALARVLLKRPQLLILDEPFAGLDQQHREQMIAELRQLQRQYRFALLLISHELNAVAEIAQQMLVLHNGQQLEYGDTRQLLTTPKSPLLRAWRSPVTLPRHTTTQQAPLLRVTHWQPGHSQQISWPALSFDLTPGQCLAVTGPSGIGKSTLARSLAGLNPSHHGVITLANQPLASDVRHRSREQQRAIALVPQDPAHSLHPLRSVGQQLQQALDRCRLPHPGSVTALLNQVGLPGDYARRLPRQLSGGEQQRVALARALASQPSLLICDEVTSALDVLSTCTILQLLSQLLTQGMAVLFITHDLPAARQICTASLHLSGGETDSGAVFDKEICDDFNLRD</sequence>
<protein>
    <submittedName>
        <fullName evidence="6">ATP-binding cassette domain-containing protein</fullName>
    </submittedName>
</protein>
<dbReference type="Proteomes" id="UP001304423">
    <property type="component" value="Chromosome"/>
</dbReference>
<dbReference type="Gene3D" id="3.40.50.300">
    <property type="entry name" value="P-loop containing nucleotide triphosphate hydrolases"/>
    <property type="match status" value="2"/>
</dbReference>